<proteinExistence type="predicted"/>
<protein>
    <submittedName>
        <fullName evidence="1">Uncharacterized protein</fullName>
    </submittedName>
</protein>
<dbReference type="EMBL" id="JAHRIO010090188">
    <property type="protein sequence ID" value="MEQ2187485.1"/>
    <property type="molecule type" value="Genomic_DNA"/>
</dbReference>
<name>A0ABV0PVF1_9TELE</name>
<sequence length="161" mass="18889">MTQTGIFNFTNPMIIRRLTMTFMICSSFRTKSTFFCVVREARTALWFLQASLALSYDSLVVLNFRQEFPTRSELPGSEMHSWLRLSHWQFWSTEQLLQLVFLLQTYEGLHAPRLLFHMQWIPGQTWLQDAGLEKAEQLGEVYISMSLSSRLLKPPNTYITL</sequence>
<evidence type="ECO:0000313" key="1">
    <source>
        <dbReference type="EMBL" id="MEQ2187485.1"/>
    </source>
</evidence>
<accession>A0ABV0PVF1</accession>
<dbReference type="Proteomes" id="UP001476798">
    <property type="component" value="Unassembled WGS sequence"/>
</dbReference>
<reference evidence="1 2" key="1">
    <citation type="submission" date="2021-06" db="EMBL/GenBank/DDBJ databases">
        <authorList>
            <person name="Palmer J.M."/>
        </authorList>
    </citation>
    <scope>NUCLEOTIDE SEQUENCE [LARGE SCALE GENOMIC DNA]</scope>
    <source>
        <strain evidence="1 2">GA_2019</strain>
        <tissue evidence="1">Muscle</tissue>
    </source>
</reference>
<organism evidence="1 2">
    <name type="scientific">Goodea atripinnis</name>
    <dbReference type="NCBI Taxonomy" id="208336"/>
    <lineage>
        <taxon>Eukaryota</taxon>
        <taxon>Metazoa</taxon>
        <taxon>Chordata</taxon>
        <taxon>Craniata</taxon>
        <taxon>Vertebrata</taxon>
        <taxon>Euteleostomi</taxon>
        <taxon>Actinopterygii</taxon>
        <taxon>Neopterygii</taxon>
        <taxon>Teleostei</taxon>
        <taxon>Neoteleostei</taxon>
        <taxon>Acanthomorphata</taxon>
        <taxon>Ovalentaria</taxon>
        <taxon>Atherinomorphae</taxon>
        <taxon>Cyprinodontiformes</taxon>
        <taxon>Goodeidae</taxon>
        <taxon>Goodea</taxon>
    </lineage>
</organism>
<evidence type="ECO:0000313" key="2">
    <source>
        <dbReference type="Proteomes" id="UP001476798"/>
    </source>
</evidence>
<gene>
    <name evidence="1" type="ORF">GOODEAATRI_005122</name>
</gene>
<comment type="caution">
    <text evidence="1">The sequence shown here is derived from an EMBL/GenBank/DDBJ whole genome shotgun (WGS) entry which is preliminary data.</text>
</comment>
<keyword evidence="2" id="KW-1185">Reference proteome</keyword>